<dbReference type="AlphaFoldDB" id="T5A9L7"/>
<dbReference type="OrthoDB" id="5231339at2759"/>
<sequence>MGAGDNKWDSIAERDLCMAVIMASHEGRVTYNWAKTHAIMESIGHAFTKDAMSQHFTKKILKDFRTRHGDIIGCAPATPKKAADTPAKRKASSAKSAKSAKKLFEVKYDGGDGDDDDDGDDVKLAETPSKKVKVEKQPTRPVKKEKSSKRGPSQTADIDNFEAWLEHDDGC</sequence>
<feature type="region of interest" description="Disordered" evidence="1">
    <location>
        <begin position="72"/>
        <end position="171"/>
    </location>
</feature>
<protein>
    <submittedName>
        <fullName evidence="2">Uncharacterized protein</fullName>
    </submittedName>
</protein>
<evidence type="ECO:0000313" key="2">
    <source>
        <dbReference type="EMBL" id="EQL02150.1"/>
    </source>
</evidence>
<feature type="compositionally biased region" description="Basic and acidic residues" evidence="1">
    <location>
        <begin position="121"/>
        <end position="145"/>
    </location>
</feature>
<name>T5A9L7_OPHSC</name>
<evidence type="ECO:0000313" key="3">
    <source>
        <dbReference type="Proteomes" id="UP000019374"/>
    </source>
</evidence>
<organism evidence="2 3">
    <name type="scientific">Ophiocordyceps sinensis (strain Co18 / CGMCC 3.14243)</name>
    <name type="common">Yarsagumba caterpillar fungus</name>
    <name type="synonym">Hirsutella sinensis</name>
    <dbReference type="NCBI Taxonomy" id="911162"/>
    <lineage>
        <taxon>Eukaryota</taxon>
        <taxon>Fungi</taxon>
        <taxon>Dikarya</taxon>
        <taxon>Ascomycota</taxon>
        <taxon>Pezizomycotina</taxon>
        <taxon>Sordariomycetes</taxon>
        <taxon>Hypocreomycetidae</taxon>
        <taxon>Hypocreales</taxon>
        <taxon>Ophiocordycipitaceae</taxon>
        <taxon>Ophiocordyceps</taxon>
    </lineage>
</organism>
<feature type="compositionally biased region" description="Acidic residues" evidence="1">
    <location>
        <begin position="111"/>
        <end position="120"/>
    </location>
</feature>
<evidence type="ECO:0000256" key="1">
    <source>
        <dbReference type="SAM" id="MobiDB-lite"/>
    </source>
</evidence>
<gene>
    <name evidence="2" type="ORF">OCS_02146</name>
</gene>
<proteinExistence type="predicted"/>
<dbReference type="Proteomes" id="UP000019374">
    <property type="component" value="Unassembled WGS sequence"/>
</dbReference>
<reference evidence="2 3" key="1">
    <citation type="journal article" date="2013" name="Chin. Sci. Bull.">
        <title>Genome survey uncovers the secrets of sex and lifestyle in caterpillar fungus.</title>
        <authorList>
            <person name="Hu X."/>
            <person name="Zhang Y."/>
            <person name="Xiao G."/>
            <person name="Zheng P."/>
            <person name="Xia Y."/>
            <person name="Zhang X."/>
            <person name="St Leger R.J."/>
            <person name="Liu X."/>
            <person name="Wang C."/>
        </authorList>
    </citation>
    <scope>NUCLEOTIDE SEQUENCE [LARGE SCALE GENOMIC DNA]</scope>
    <source>
        <strain evidence="3">Co18 / CGMCC 3.14243</strain>
        <tissue evidence="2">Fruit-body</tissue>
    </source>
</reference>
<dbReference type="HOGENOM" id="CLU_130481_0_0_1"/>
<dbReference type="eggNOG" id="ENOG502RNMU">
    <property type="taxonomic scope" value="Eukaryota"/>
</dbReference>
<dbReference type="EMBL" id="KE652346">
    <property type="protein sequence ID" value="EQL02150.1"/>
    <property type="molecule type" value="Genomic_DNA"/>
</dbReference>
<accession>T5A9L7</accession>